<dbReference type="EMBL" id="CM032181">
    <property type="protein sequence ID" value="KAG7099289.1"/>
    <property type="molecule type" value="Genomic_DNA"/>
</dbReference>
<comment type="function">
    <text evidence="9">Component of the Mediator complex, a coactivator involved in the regulated transcription of nearly all RNA polymerase II-dependent genes. Mediator functions as a bridge to convey information from gene-specific regulatory proteins to the basal RNA polymerase II transcription machinery. Mediator is recruited to promoters by direct interactions with regulatory proteins and serves as a scaffold for the assembly of a functional preinitiation complex with RNA polymerase II and the general transcription factors.</text>
</comment>
<dbReference type="PANTHER" id="PTHR35784">
    <property type="entry name" value="MEDIATOR OF RNA POLYMERASE II TRANSCRIPTION SUBUNIT 5"/>
    <property type="match status" value="1"/>
</dbReference>
<sequence>MSISELTRNSFQSGLSAATWAGLCKLFNSKDVSLRDQETTETEISNSVLLLFRSYLGDPDLHSYLKYAVRNGLVSVPVFVATLLQAARSPELHHGATLDMFCRIALGAHYSSGLPSIGSLVAYGEPPSAILGIIQDAFALLRTAYTLPMSHFHQLTTSSSELVVALLSCITDISQLPTGQAMALFADVNDLLQNFRVGQEVRHVLESFALSLSLAIGDDAKVARGSQMIHTEPSIREKGDMVGHGSNIDIAALSFVFRHLVTFRGTDHGAGGGDYPAALLVGVFRWTSWTPVVFYTQLYLSVFTCLMQCAANPGALVWRAFIIGRLPSILLSFQKYVNAENTNTVETDWKIAHQAAFTALLRRNDLLMIVNTLFSKIDKLEEQRQLPRSFMQQQLALGLIDQRIAVSLDSRISNFHVSTLQSEAEEAGYTLSSYLEWKLSRDSHDDTALWMDKIWSNCGSHATFADFVCKRLTACAGHFDIEGLSQLCKNLHSRHYAVDILALHSRLSDPIAHILLFLEGYNCETVGDPQGAMNLLGVVVLFVQSILIRFKLHGKLFVVKDRKLNCEYLIQPPKVLTQEMIPPEDLGTFKAWLKTLFDSSSEGIEDTILRSTHPKVLLRLSPNLLLHAITMNLEGRIDNDLLNNGVMYFIDPVLNWTLVSIVKALLEEIQRRKFDARVHFEVLQTIVTSQSCPKPVIVLCGPLVLALLNKIKQGASHYMGSFNAEIVHNAVSELLGIKQASLIQNLLTTNRHVGWRNQPKLAIQDALATARAGKGPFIDVARCLRIVAPTRFLELLWSQLMNGAGVGGSMEGGKRLVVLILTLPLPGSPPLFPLFINTVLPSLISHIDQLPVSEQAAQTEMLQSIITSLFTAAISTEVAMRTVLGQHGPVLGQHSSVMARRLVAELRTRKLSYTSSSLSQRLSTSTPCVANFPIFMDLESLK</sequence>
<evidence type="ECO:0000256" key="1">
    <source>
        <dbReference type="ARBA" id="ARBA00004123"/>
    </source>
</evidence>
<evidence type="ECO:0000256" key="7">
    <source>
        <dbReference type="ARBA" id="ARBA00023242"/>
    </source>
</evidence>
<evidence type="ECO:0000313" key="10">
    <source>
        <dbReference type="EMBL" id="KAG7099289.1"/>
    </source>
</evidence>
<comment type="similarity">
    <text evidence="2 9">Belongs to the Mediator complex subunit 5 family.</text>
</comment>
<evidence type="ECO:0000256" key="2">
    <source>
        <dbReference type="ARBA" id="ARBA00008782"/>
    </source>
</evidence>
<dbReference type="AlphaFoldDB" id="A0A9P7V2X6"/>
<dbReference type="OrthoDB" id="5549158at2759"/>
<evidence type="ECO:0000256" key="3">
    <source>
        <dbReference type="ARBA" id="ARBA00020628"/>
    </source>
</evidence>
<dbReference type="InterPro" id="IPR014801">
    <property type="entry name" value="Mediator_Med5_fun"/>
</dbReference>
<comment type="subcellular location">
    <subcellularLocation>
        <location evidence="1 9">Nucleus</location>
    </subcellularLocation>
</comment>
<name>A0A9P7V2X6_9AGAR</name>
<reference evidence="10" key="1">
    <citation type="journal article" date="2021" name="Genome Biol. Evol.">
        <title>The assembled and annotated genome of the fairy-ring fungus Marasmius oreades.</title>
        <authorList>
            <person name="Hiltunen M."/>
            <person name="Ament-Velasquez S.L."/>
            <person name="Johannesson H."/>
        </authorList>
    </citation>
    <scope>NUCLEOTIDE SEQUENCE</scope>
    <source>
        <strain evidence="10">03SP1</strain>
    </source>
</reference>
<comment type="subunit">
    <text evidence="9">Component of the Mediator complex.</text>
</comment>
<organism evidence="10 11">
    <name type="scientific">Marasmius oreades</name>
    <name type="common">fairy-ring Marasmius</name>
    <dbReference type="NCBI Taxonomy" id="181124"/>
    <lineage>
        <taxon>Eukaryota</taxon>
        <taxon>Fungi</taxon>
        <taxon>Dikarya</taxon>
        <taxon>Basidiomycota</taxon>
        <taxon>Agaricomycotina</taxon>
        <taxon>Agaricomycetes</taxon>
        <taxon>Agaricomycetidae</taxon>
        <taxon>Agaricales</taxon>
        <taxon>Marasmiineae</taxon>
        <taxon>Marasmiaceae</taxon>
        <taxon>Marasmius</taxon>
    </lineage>
</organism>
<dbReference type="GO" id="GO:0016592">
    <property type="term" value="C:mediator complex"/>
    <property type="evidence" value="ECO:0007669"/>
    <property type="project" value="InterPro"/>
</dbReference>
<keyword evidence="6 9" id="KW-0804">Transcription</keyword>
<protein>
    <recommendedName>
        <fullName evidence="3 9">Mediator of RNA polymerase II transcription subunit 5</fullName>
    </recommendedName>
    <alternativeName>
        <fullName evidence="8 9">Mediator complex subunit 5</fullName>
    </alternativeName>
</protein>
<keyword evidence="5 9" id="KW-0010">Activator</keyword>
<evidence type="ECO:0000256" key="5">
    <source>
        <dbReference type="ARBA" id="ARBA00023159"/>
    </source>
</evidence>
<dbReference type="Pfam" id="PF08689">
    <property type="entry name" value="Med5"/>
    <property type="match status" value="1"/>
</dbReference>
<gene>
    <name evidence="9" type="primary">MED5</name>
    <name evidence="10" type="ORF">E1B28_001148</name>
</gene>
<keyword evidence="7 9" id="KW-0539">Nucleus</keyword>
<proteinExistence type="inferred from homology"/>
<keyword evidence="11" id="KW-1185">Reference proteome</keyword>
<dbReference type="GO" id="GO:0006357">
    <property type="term" value="P:regulation of transcription by RNA polymerase II"/>
    <property type="evidence" value="ECO:0007669"/>
    <property type="project" value="InterPro"/>
</dbReference>
<accession>A0A9P7V2X6</accession>
<evidence type="ECO:0000256" key="6">
    <source>
        <dbReference type="ARBA" id="ARBA00023163"/>
    </source>
</evidence>
<comment type="caution">
    <text evidence="10">The sequence shown here is derived from an EMBL/GenBank/DDBJ whole genome shotgun (WGS) entry which is preliminary data.</text>
</comment>
<keyword evidence="4 9" id="KW-0805">Transcription regulation</keyword>
<dbReference type="GO" id="GO:0003712">
    <property type="term" value="F:transcription coregulator activity"/>
    <property type="evidence" value="ECO:0007669"/>
    <property type="project" value="InterPro"/>
</dbReference>
<evidence type="ECO:0000256" key="4">
    <source>
        <dbReference type="ARBA" id="ARBA00023015"/>
    </source>
</evidence>
<dbReference type="Proteomes" id="UP001049176">
    <property type="component" value="Chromosome 1"/>
</dbReference>
<evidence type="ECO:0000313" key="11">
    <source>
        <dbReference type="Proteomes" id="UP001049176"/>
    </source>
</evidence>
<dbReference type="PANTHER" id="PTHR35784:SF1">
    <property type="entry name" value="MEDIATOR OF RNA POLYMERASE II TRANSCRIPTION SUBUNIT 5"/>
    <property type="match status" value="1"/>
</dbReference>
<evidence type="ECO:0000256" key="8">
    <source>
        <dbReference type="ARBA" id="ARBA00031256"/>
    </source>
</evidence>
<evidence type="ECO:0000256" key="9">
    <source>
        <dbReference type="RuleBase" id="RU364142"/>
    </source>
</evidence>